<dbReference type="SUPFAM" id="SSF56176">
    <property type="entry name" value="FAD-binding/transporter-associated domain-like"/>
    <property type="match status" value="1"/>
</dbReference>
<protein>
    <submittedName>
        <fullName evidence="2">CO/xanthine dehydrogenase, FAD-binding subunit</fullName>
    </submittedName>
</protein>
<evidence type="ECO:0000313" key="3">
    <source>
        <dbReference type="Proteomes" id="UP000053370"/>
    </source>
</evidence>
<dbReference type="SMART" id="SM01092">
    <property type="entry name" value="CO_deh_flav_C"/>
    <property type="match status" value="1"/>
</dbReference>
<gene>
    <name evidence="2" type="ORF">ATC1_12196</name>
</gene>
<dbReference type="InterPro" id="IPR005107">
    <property type="entry name" value="CO_DH_flav_C"/>
</dbReference>
<dbReference type="OrthoDB" id="9774454at2"/>
<dbReference type="Pfam" id="PF03450">
    <property type="entry name" value="CO_deh_flav_C"/>
    <property type="match status" value="1"/>
</dbReference>
<dbReference type="STRING" id="1678840.ATC1_12196"/>
<dbReference type="Pfam" id="PF00941">
    <property type="entry name" value="FAD_binding_5"/>
    <property type="match status" value="1"/>
</dbReference>
<dbReference type="PROSITE" id="PS51387">
    <property type="entry name" value="FAD_PCMH"/>
    <property type="match status" value="1"/>
</dbReference>
<keyword evidence="3" id="KW-1185">Reference proteome</keyword>
<sequence length="275" mass="30436">MVTFSNGYLVDNLADALKIRSEIDVTPYAGGTDLMVDAKEDAVYLFLNKIPELRRIYSDEQYLHIGAACTYTEIFENSLSPQILKDAIDYLAAPAIRNMGTAGGNICNASPKADTALIFYVADAKLRICNTSGERILPIEDFYVGRGKTVLQKDELLVEILVPKQGLEHYYYKKVGARQALAISRVAFAGIFTTENGIITRCAMAFGSVADTVLRFRDLEALFVGKSIAEAKSIRSQFIANYEQAIVPIRGRVSAEYRKSVCMNLLEDFLTQNGI</sequence>
<dbReference type="PANTHER" id="PTHR42659:SF9">
    <property type="entry name" value="XANTHINE DEHYDROGENASE FAD-BINDING SUBUNIT XDHB-RELATED"/>
    <property type="match status" value="1"/>
</dbReference>
<dbReference type="InterPro" id="IPR036683">
    <property type="entry name" value="CO_DH_flav_C_dom_sf"/>
</dbReference>
<evidence type="ECO:0000313" key="2">
    <source>
        <dbReference type="EMBL" id="GAP39662.1"/>
    </source>
</evidence>
<accession>A0A0K8PAI3</accession>
<proteinExistence type="predicted"/>
<dbReference type="EMBL" id="DF968180">
    <property type="protein sequence ID" value="GAP39662.1"/>
    <property type="molecule type" value="Genomic_DNA"/>
</dbReference>
<evidence type="ECO:0000259" key="1">
    <source>
        <dbReference type="PROSITE" id="PS51387"/>
    </source>
</evidence>
<feature type="domain" description="FAD-binding PCMH-type" evidence="1">
    <location>
        <begin position="1"/>
        <end position="167"/>
    </location>
</feature>
<dbReference type="Gene3D" id="3.30.390.50">
    <property type="entry name" value="CO dehydrogenase flavoprotein, C-terminal domain"/>
    <property type="match status" value="1"/>
</dbReference>
<dbReference type="GO" id="GO:0016491">
    <property type="term" value="F:oxidoreductase activity"/>
    <property type="evidence" value="ECO:0007669"/>
    <property type="project" value="InterPro"/>
</dbReference>
<dbReference type="AlphaFoldDB" id="A0A0K8PAI3"/>
<dbReference type="SUPFAM" id="SSF55447">
    <property type="entry name" value="CO dehydrogenase flavoprotein C-terminal domain-like"/>
    <property type="match status" value="1"/>
</dbReference>
<dbReference type="RefSeq" id="WP_062278302.1">
    <property type="nucleotide sequence ID" value="NZ_DF968180.1"/>
</dbReference>
<organism evidence="2">
    <name type="scientific">Flexilinea flocculi</name>
    <dbReference type="NCBI Taxonomy" id="1678840"/>
    <lineage>
        <taxon>Bacteria</taxon>
        <taxon>Bacillati</taxon>
        <taxon>Chloroflexota</taxon>
        <taxon>Anaerolineae</taxon>
        <taxon>Anaerolineales</taxon>
        <taxon>Anaerolineaceae</taxon>
        <taxon>Flexilinea</taxon>
    </lineage>
</organism>
<dbReference type="PANTHER" id="PTHR42659">
    <property type="entry name" value="XANTHINE DEHYDROGENASE SUBUNIT C-RELATED"/>
    <property type="match status" value="1"/>
</dbReference>
<dbReference type="InterPro" id="IPR002346">
    <property type="entry name" value="Mopterin_DH_FAD-bd"/>
</dbReference>
<reference evidence="2" key="1">
    <citation type="journal article" date="2015" name="Genome Announc.">
        <title>Draft Genome Sequence of Anaerolineae Strain TC1, a Novel Isolate from a Methanogenic Wastewater Treatment System.</title>
        <authorList>
            <person name="Matsuura N."/>
            <person name="Tourlousse D.M."/>
            <person name="Sun L."/>
            <person name="Toyonaga M."/>
            <person name="Kuroda K."/>
            <person name="Ohashi A."/>
            <person name="Cruz R."/>
            <person name="Yamaguchi T."/>
            <person name="Sekiguchi Y."/>
        </authorList>
    </citation>
    <scope>NUCLEOTIDE SEQUENCE [LARGE SCALE GENOMIC DNA]</scope>
    <source>
        <strain evidence="2">TC1</strain>
    </source>
</reference>
<name>A0A0K8PAI3_9CHLR</name>
<dbReference type="InterPro" id="IPR016169">
    <property type="entry name" value="FAD-bd_PCMH_sub2"/>
</dbReference>
<dbReference type="GO" id="GO:0071949">
    <property type="term" value="F:FAD binding"/>
    <property type="evidence" value="ECO:0007669"/>
    <property type="project" value="InterPro"/>
</dbReference>
<dbReference type="InterPro" id="IPR016166">
    <property type="entry name" value="FAD-bd_PCMH"/>
</dbReference>
<dbReference type="InterPro" id="IPR051312">
    <property type="entry name" value="Diverse_Substr_Oxidored"/>
</dbReference>
<dbReference type="InterPro" id="IPR036318">
    <property type="entry name" value="FAD-bd_PCMH-like_sf"/>
</dbReference>
<dbReference type="Proteomes" id="UP000053370">
    <property type="component" value="Unassembled WGS sequence"/>
</dbReference>
<dbReference type="Gene3D" id="3.30.465.10">
    <property type="match status" value="1"/>
</dbReference>